<dbReference type="GO" id="GO:0016226">
    <property type="term" value="P:iron-sulfur cluster assembly"/>
    <property type="evidence" value="ECO:0007669"/>
    <property type="project" value="TreeGrafter"/>
</dbReference>
<dbReference type="InterPro" id="IPR027266">
    <property type="entry name" value="TrmE/GcvT-like"/>
</dbReference>
<evidence type="ECO:0000256" key="1">
    <source>
        <dbReference type="ARBA" id="ARBA00022946"/>
    </source>
</evidence>
<feature type="binding site" evidence="2">
    <location>
        <position position="158"/>
    </location>
    <ligand>
        <name>substrate</name>
    </ligand>
</feature>
<dbReference type="RefSeq" id="WP_105354053.1">
    <property type="nucleotide sequence ID" value="NZ_PUIB01000011.1"/>
</dbReference>
<dbReference type="InterPro" id="IPR017703">
    <property type="entry name" value="YgfZ/GCV_T_CS"/>
</dbReference>
<evidence type="ECO:0000313" key="4">
    <source>
        <dbReference type="Proteomes" id="UP000239388"/>
    </source>
</evidence>
<dbReference type="PIRSF" id="PIRSF006487">
    <property type="entry name" value="GcvT"/>
    <property type="match status" value="1"/>
</dbReference>
<proteinExistence type="predicted"/>
<gene>
    <name evidence="3" type="ORF">C5Y98_10980</name>
</gene>
<dbReference type="PANTHER" id="PTHR22602">
    <property type="entry name" value="TRANSFERASE CAF17, MITOCHONDRIAL-RELATED"/>
    <property type="match status" value="1"/>
</dbReference>
<dbReference type="Proteomes" id="UP000239388">
    <property type="component" value="Unassembled WGS sequence"/>
</dbReference>
<dbReference type="SUPFAM" id="SSF103025">
    <property type="entry name" value="Folate-binding domain"/>
    <property type="match status" value="1"/>
</dbReference>
<organism evidence="3 4">
    <name type="scientific">Blastopirellula marina</name>
    <dbReference type="NCBI Taxonomy" id="124"/>
    <lineage>
        <taxon>Bacteria</taxon>
        <taxon>Pseudomonadati</taxon>
        <taxon>Planctomycetota</taxon>
        <taxon>Planctomycetia</taxon>
        <taxon>Pirellulales</taxon>
        <taxon>Pirellulaceae</taxon>
        <taxon>Blastopirellula</taxon>
    </lineage>
</organism>
<dbReference type="PANTHER" id="PTHR22602:SF0">
    <property type="entry name" value="TRANSFERASE CAF17, MITOCHONDRIAL-RELATED"/>
    <property type="match status" value="1"/>
</dbReference>
<dbReference type="AlphaFoldDB" id="A0A2S8G350"/>
<keyword evidence="1" id="KW-0809">Transit peptide</keyword>
<dbReference type="EMBL" id="PUIB01000011">
    <property type="protein sequence ID" value="PQO38564.1"/>
    <property type="molecule type" value="Genomic_DNA"/>
</dbReference>
<dbReference type="Gene3D" id="3.30.1360.120">
    <property type="entry name" value="Probable tRNA modification gtpase trme, domain 1"/>
    <property type="match status" value="1"/>
</dbReference>
<evidence type="ECO:0000256" key="2">
    <source>
        <dbReference type="PIRSR" id="PIRSR006487-1"/>
    </source>
</evidence>
<sequence length="305" mass="32964">MPDQCAQLSWTASPWTTWIEITGPSHLRFVQGLCSNDVVALEVGQGCEAFIPTVQGKILAHGYLWKSSDRIEFMGLGNQAPDLMAHLQKYALIEDVEVTDQGDHSKAILVWGEGLIVCLQTLLGGEAVMGSLTQGNVAWEGHSLRLSFPTALNVDAVEIRGEQAEAFAAQLSQRGAAEVGVDAFDQARIAHRFPCHGIDITAEHLAQEANRDDQAISFKKGCYLGQETIARIDALGHVNKKLVAVQLPCEVSHLPQPITVEGKEIGQITSAANLDGKFVGLAMIRRSHNAPGTRIESELGTIEVI</sequence>
<accession>A0A2S8G350</accession>
<dbReference type="InterPro" id="IPR045179">
    <property type="entry name" value="YgfZ/GcvT"/>
</dbReference>
<evidence type="ECO:0000313" key="3">
    <source>
        <dbReference type="EMBL" id="PQO38564.1"/>
    </source>
</evidence>
<dbReference type="OrthoDB" id="9796287at2"/>
<comment type="caution">
    <text evidence="3">The sequence shown here is derived from an EMBL/GenBank/DDBJ whole genome shotgun (WGS) entry which is preliminary data.</text>
</comment>
<reference evidence="3 4" key="1">
    <citation type="submission" date="2018-02" db="EMBL/GenBank/DDBJ databases">
        <title>Comparative genomes isolates from brazilian mangrove.</title>
        <authorList>
            <person name="Araujo J.E."/>
            <person name="Taketani R.G."/>
            <person name="Silva M.C.P."/>
            <person name="Loureco M.V."/>
            <person name="Andreote F.D."/>
        </authorList>
    </citation>
    <scope>NUCLEOTIDE SEQUENCE [LARGE SCALE GENOMIC DNA]</scope>
    <source>
        <strain evidence="3 4">NAP PRIS-MGV</strain>
    </source>
</reference>
<protein>
    <submittedName>
        <fullName evidence="3">Uncharacterized protein</fullName>
    </submittedName>
</protein>
<name>A0A2S8G350_9BACT</name>
<dbReference type="NCBIfam" id="TIGR03317">
    <property type="entry name" value="ygfZ_signature"/>
    <property type="match status" value="1"/>
</dbReference>